<protein>
    <submittedName>
        <fullName evidence="3">Sporulation-specific N-acetylmuramoyl-L-alanine amidase CwlC</fullName>
        <ecNumber evidence="3">3.5.1.28</ecNumber>
    </submittedName>
</protein>
<dbReference type="Gene3D" id="3.40.630.40">
    <property type="entry name" value="Zn-dependent exopeptidases"/>
    <property type="match status" value="1"/>
</dbReference>
<dbReference type="KEGG" id="cad:Curi_c05110"/>
<dbReference type="EMBL" id="CP003326">
    <property type="protein sequence ID" value="AFS77586.1"/>
    <property type="molecule type" value="Genomic_DNA"/>
</dbReference>
<accession>K0AYT4</accession>
<dbReference type="HOGENOM" id="CLU_014322_9_1_9"/>
<sequence>MAKVFLDAGHGAHDPGAVGNGLQEKNIALSVTLKIGEILKNHGVGVSYTRTTDVFLELADRAAKANSLGVNAFVSIHCNSFSDSSAKGVETYSYPGSTTGARLSKNIQDSIIASKVYTANRGTKTANFAVLRLTNMPAALVELAFISNAQDAEILRNKQNELAIAVSKGILNNLGIPYKESSGGLYRVQVGAFSVRANADSLVNELKTKGYSPIVVQVDGLYKVQVGAFSVKANADSLVNELKTKGYQAIVVYS</sequence>
<dbReference type="eggNOG" id="COG0860">
    <property type="taxonomic scope" value="Bacteria"/>
</dbReference>
<evidence type="ECO:0000259" key="2">
    <source>
        <dbReference type="PROSITE" id="PS51724"/>
    </source>
</evidence>
<dbReference type="SMART" id="SM00646">
    <property type="entry name" value="Ami_3"/>
    <property type="match status" value="1"/>
</dbReference>
<dbReference type="GO" id="GO:0008745">
    <property type="term" value="F:N-acetylmuramoyl-L-alanine amidase activity"/>
    <property type="evidence" value="ECO:0007669"/>
    <property type="project" value="UniProtKB-EC"/>
</dbReference>
<dbReference type="GO" id="GO:0030288">
    <property type="term" value="C:outer membrane-bounded periplasmic space"/>
    <property type="evidence" value="ECO:0007669"/>
    <property type="project" value="TreeGrafter"/>
</dbReference>
<dbReference type="Gene3D" id="3.30.70.1070">
    <property type="entry name" value="Sporulation related repeat"/>
    <property type="match status" value="1"/>
</dbReference>
<dbReference type="SUPFAM" id="SSF110997">
    <property type="entry name" value="Sporulation related repeat"/>
    <property type="match status" value="1"/>
</dbReference>
<dbReference type="AlphaFoldDB" id="K0AYT4"/>
<dbReference type="InterPro" id="IPR036680">
    <property type="entry name" value="SPOR-like_sf"/>
</dbReference>
<dbReference type="PANTHER" id="PTHR30404">
    <property type="entry name" value="N-ACETYLMURAMOYL-L-ALANINE AMIDASE"/>
    <property type="match status" value="1"/>
</dbReference>
<dbReference type="InterPro" id="IPR002508">
    <property type="entry name" value="MurNAc-LAA_cat"/>
</dbReference>
<gene>
    <name evidence="3" type="primary">cwlC1</name>
    <name evidence="3" type="ordered locus">Curi_c05110</name>
</gene>
<dbReference type="SUPFAM" id="SSF53187">
    <property type="entry name" value="Zn-dependent exopeptidases"/>
    <property type="match status" value="1"/>
</dbReference>
<dbReference type="PROSITE" id="PS51724">
    <property type="entry name" value="SPOR"/>
    <property type="match status" value="1"/>
</dbReference>
<dbReference type="GO" id="GO:0009253">
    <property type="term" value="P:peptidoglycan catabolic process"/>
    <property type="evidence" value="ECO:0007669"/>
    <property type="project" value="InterPro"/>
</dbReference>
<keyword evidence="1 3" id="KW-0378">Hydrolase</keyword>
<reference evidence="3 4" key="1">
    <citation type="journal article" date="2012" name="PLoS ONE">
        <title>The purine-utilizing bacterium Clostridium acidurici 9a: a genome-guided metabolic reconsideration.</title>
        <authorList>
            <person name="Hartwich K."/>
            <person name="Poehlein A."/>
            <person name="Daniel R."/>
        </authorList>
    </citation>
    <scope>NUCLEOTIDE SEQUENCE [LARGE SCALE GENOMIC DNA]</scope>
    <source>
        <strain evidence="4">ATCC 7906 / DSM 604 / BCRC 14475 / CIP 104303 / KCTC 5404 / NCIMB 10678 / 9a</strain>
    </source>
</reference>
<dbReference type="InterPro" id="IPR007730">
    <property type="entry name" value="SPOR-like_dom"/>
</dbReference>
<dbReference type="OrthoDB" id="9806267at2"/>
<dbReference type="RefSeq" id="WP_014966723.1">
    <property type="nucleotide sequence ID" value="NC_018664.1"/>
</dbReference>
<evidence type="ECO:0000313" key="4">
    <source>
        <dbReference type="Proteomes" id="UP000006094"/>
    </source>
</evidence>
<feature type="domain" description="SPOR" evidence="2">
    <location>
        <begin position="180"/>
        <end position="254"/>
    </location>
</feature>
<dbReference type="Proteomes" id="UP000006094">
    <property type="component" value="Chromosome"/>
</dbReference>
<dbReference type="STRING" id="1128398.Curi_c05110"/>
<dbReference type="EC" id="3.5.1.28" evidence="3"/>
<evidence type="ECO:0000313" key="3">
    <source>
        <dbReference type="EMBL" id="AFS77586.1"/>
    </source>
</evidence>
<evidence type="ECO:0000256" key="1">
    <source>
        <dbReference type="ARBA" id="ARBA00022801"/>
    </source>
</evidence>
<dbReference type="CDD" id="cd02696">
    <property type="entry name" value="MurNAc-LAA"/>
    <property type="match status" value="1"/>
</dbReference>
<dbReference type="PATRIC" id="fig|1128398.3.peg.535"/>
<keyword evidence="4" id="KW-1185">Reference proteome</keyword>
<proteinExistence type="predicted"/>
<dbReference type="PANTHER" id="PTHR30404:SF0">
    <property type="entry name" value="N-ACETYLMURAMOYL-L-ALANINE AMIDASE AMIC"/>
    <property type="match status" value="1"/>
</dbReference>
<dbReference type="InterPro" id="IPR050695">
    <property type="entry name" value="N-acetylmuramoyl_amidase_3"/>
</dbReference>
<dbReference type="GO" id="GO:0042834">
    <property type="term" value="F:peptidoglycan binding"/>
    <property type="evidence" value="ECO:0007669"/>
    <property type="project" value="InterPro"/>
</dbReference>
<dbReference type="Pfam" id="PF01520">
    <property type="entry name" value="Amidase_3"/>
    <property type="match status" value="1"/>
</dbReference>
<dbReference type="Pfam" id="PF05036">
    <property type="entry name" value="SPOR"/>
    <property type="match status" value="1"/>
</dbReference>
<organism evidence="3 4">
    <name type="scientific">Gottschalkia acidurici (strain ATCC 7906 / DSM 604 / BCRC 14475 / CIP 104303 / KCTC 5404 / NCIMB 10678 / 9a)</name>
    <name type="common">Clostridium acidurici</name>
    <dbReference type="NCBI Taxonomy" id="1128398"/>
    <lineage>
        <taxon>Bacteria</taxon>
        <taxon>Bacillati</taxon>
        <taxon>Bacillota</taxon>
        <taxon>Tissierellia</taxon>
        <taxon>Tissierellales</taxon>
        <taxon>Gottschalkiaceae</taxon>
        <taxon>Gottschalkia</taxon>
    </lineage>
</organism>
<name>K0AYT4_GOTA9</name>